<reference evidence="1 2" key="1">
    <citation type="submission" date="2021-06" db="EMBL/GenBank/DDBJ databases">
        <title>Caerostris extrusa draft genome.</title>
        <authorList>
            <person name="Kono N."/>
            <person name="Arakawa K."/>
        </authorList>
    </citation>
    <scope>NUCLEOTIDE SEQUENCE [LARGE SCALE GENOMIC DNA]</scope>
</reference>
<comment type="caution">
    <text evidence="1">The sequence shown here is derived from an EMBL/GenBank/DDBJ whole genome shotgun (WGS) entry which is preliminary data.</text>
</comment>
<dbReference type="Proteomes" id="UP001054945">
    <property type="component" value="Unassembled WGS sequence"/>
</dbReference>
<gene>
    <name evidence="1" type="ORF">CEXT_222181</name>
</gene>
<organism evidence="1 2">
    <name type="scientific">Caerostris extrusa</name>
    <name type="common">Bark spider</name>
    <name type="synonym">Caerostris bankana</name>
    <dbReference type="NCBI Taxonomy" id="172846"/>
    <lineage>
        <taxon>Eukaryota</taxon>
        <taxon>Metazoa</taxon>
        <taxon>Ecdysozoa</taxon>
        <taxon>Arthropoda</taxon>
        <taxon>Chelicerata</taxon>
        <taxon>Arachnida</taxon>
        <taxon>Araneae</taxon>
        <taxon>Araneomorphae</taxon>
        <taxon>Entelegynae</taxon>
        <taxon>Araneoidea</taxon>
        <taxon>Araneidae</taxon>
        <taxon>Caerostris</taxon>
    </lineage>
</organism>
<accession>A0AAV4QM64</accession>
<name>A0AAV4QM64_CAEEX</name>
<keyword evidence="2" id="KW-1185">Reference proteome</keyword>
<evidence type="ECO:0000313" key="1">
    <source>
        <dbReference type="EMBL" id="GIY09176.1"/>
    </source>
</evidence>
<protein>
    <submittedName>
        <fullName evidence="1">Uncharacterized protein</fullName>
    </submittedName>
</protein>
<dbReference type="EMBL" id="BPLR01006338">
    <property type="protein sequence ID" value="GIY09176.1"/>
    <property type="molecule type" value="Genomic_DNA"/>
</dbReference>
<evidence type="ECO:0000313" key="2">
    <source>
        <dbReference type="Proteomes" id="UP001054945"/>
    </source>
</evidence>
<proteinExistence type="predicted"/>
<dbReference type="AlphaFoldDB" id="A0AAV4QM64"/>
<sequence>MPSGRFVCSKNICKTLNRTHKMTGRNYLCYFTSRRSIKQLKGIIVSSAILEFSINFSVVSFKTILNMKIDNKKLRNVLPVNVLTFYVASEKIQSANGGCCGQTSCKVSHFDNGGSS</sequence>